<reference evidence="1 2" key="1">
    <citation type="journal article" date="2023" name="Sci. Data">
        <title>Genome assembly of the Korean intertidal mud-creeper Batillaria attramentaria.</title>
        <authorList>
            <person name="Patra A.K."/>
            <person name="Ho P.T."/>
            <person name="Jun S."/>
            <person name="Lee S.J."/>
            <person name="Kim Y."/>
            <person name="Won Y.J."/>
        </authorList>
    </citation>
    <scope>NUCLEOTIDE SEQUENCE [LARGE SCALE GENOMIC DNA]</scope>
    <source>
        <strain evidence="1">Wonlab-2016</strain>
    </source>
</reference>
<dbReference type="AlphaFoldDB" id="A0ABD0JIT5"/>
<comment type="caution">
    <text evidence="1">The sequence shown here is derived from an EMBL/GenBank/DDBJ whole genome shotgun (WGS) entry which is preliminary data.</text>
</comment>
<name>A0ABD0JIT5_9CAEN</name>
<protein>
    <submittedName>
        <fullName evidence="1">Uncharacterized protein</fullName>
    </submittedName>
</protein>
<keyword evidence="2" id="KW-1185">Reference proteome</keyword>
<dbReference type="EMBL" id="JACVVK020000431">
    <property type="protein sequence ID" value="KAK7474618.1"/>
    <property type="molecule type" value="Genomic_DNA"/>
</dbReference>
<evidence type="ECO:0000313" key="2">
    <source>
        <dbReference type="Proteomes" id="UP001519460"/>
    </source>
</evidence>
<organism evidence="1 2">
    <name type="scientific">Batillaria attramentaria</name>
    <dbReference type="NCBI Taxonomy" id="370345"/>
    <lineage>
        <taxon>Eukaryota</taxon>
        <taxon>Metazoa</taxon>
        <taxon>Spiralia</taxon>
        <taxon>Lophotrochozoa</taxon>
        <taxon>Mollusca</taxon>
        <taxon>Gastropoda</taxon>
        <taxon>Caenogastropoda</taxon>
        <taxon>Sorbeoconcha</taxon>
        <taxon>Cerithioidea</taxon>
        <taxon>Batillariidae</taxon>
        <taxon>Batillaria</taxon>
    </lineage>
</organism>
<gene>
    <name evidence="1" type="ORF">BaRGS_00034147</name>
</gene>
<sequence length="86" mass="9956">MDQGNGANLSVWWCPQAVLIRRRWGRFRPNRLWHQRLPSFNHPRGLDAHRDCAARVNLLTHVQPGSSFQLKIKQSICSTAGQLREI</sequence>
<evidence type="ECO:0000313" key="1">
    <source>
        <dbReference type="EMBL" id="KAK7474618.1"/>
    </source>
</evidence>
<accession>A0ABD0JIT5</accession>
<dbReference type="Proteomes" id="UP001519460">
    <property type="component" value="Unassembled WGS sequence"/>
</dbReference>
<proteinExistence type="predicted"/>